<gene>
    <name evidence="2" type="ORF">GC105_08125</name>
</gene>
<protein>
    <submittedName>
        <fullName evidence="2">DUF342 domain-containing protein</fullName>
    </submittedName>
</protein>
<dbReference type="PANTHER" id="PTHR38032:SF1">
    <property type="entry name" value="RNA-BINDING PROTEIN KHPB N-TERMINAL DOMAIN-CONTAINING PROTEIN"/>
    <property type="match status" value="1"/>
</dbReference>
<dbReference type="Proteomes" id="UP000440004">
    <property type="component" value="Unassembled WGS sequence"/>
</dbReference>
<proteinExistence type="predicted"/>
<dbReference type="Pfam" id="PF20250">
    <property type="entry name" value="FapA_N"/>
    <property type="match status" value="1"/>
</dbReference>
<dbReference type="InterPro" id="IPR046866">
    <property type="entry name" value="FapA_N"/>
</dbReference>
<dbReference type="AlphaFoldDB" id="A0A6A7K8S3"/>
<dbReference type="PANTHER" id="PTHR38032">
    <property type="entry name" value="POLYMERASE-RELATED"/>
    <property type="match status" value="1"/>
</dbReference>
<evidence type="ECO:0000259" key="1">
    <source>
        <dbReference type="Pfam" id="PF20250"/>
    </source>
</evidence>
<accession>A0A6A7K8S3</accession>
<comment type="caution">
    <text evidence="2">The sequence shown here is derived from an EMBL/GenBank/DDBJ whole genome shotgun (WGS) entry which is preliminary data.</text>
</comment>
<evidence type="ECO:0000313" key="3">
    <source>
        <dbReference type="Proteomes" id="UP000440004"/>
    </source>
</evidence>
<evidence type="ECO:0000313" key="2">
    <source>
        <dbReference type="EMBL" id="MPW25755.1"/>
    </source>
</evidence>
<dbReference type="InterPro" id="IPR005646">
    <property type="entry name" value="FapA"/>
</dbReference>
<feature type="domain" description="Flagellar Assembly Protein A N-terminal region" evidence="1">
    <location>
        <begin position="140"/>
        <end position="322"/>
    </location>
</feature>
<organism evidence="2 3">
    <name type="scientific">Alkalibaculum sporogenes</name>
    <dbReference type="NCBI Taxonomy" id="2655001"/>
    <lineage>
        <taxon>Bacteria</taxon>
        <taxon>Bacillati</taxon>
        <taxon>Bacillota</taxon>
        <taxon>Clostridia</taxon>
        <taxon>Eubacteriales</taxon>
        <taxon>Eubacteriaceae</taxon>
        <taxon>Alkalibaculum</taxon>
    </lineage>
</organism>
<dbReference type="InterPro" id="IPR046865">
    <property type="entry name" value="FapA_b_solenoid"/>
</dbReference>
<dbReference type="Pfam" id="PF03961">
    <property type="entry name" value="FapA"/>
    <property type="match status" value="1"/>
</dbReference>
<dbReference type="RefSeq" id="WP_152803526.1">
    <property type="nucleotide sequence ID" value="NZ_WHNX01000010.1"/>
</dbReference>
<reference evidence="2 3" key="1">
    <citation type="submission" date="2019-10" db="EMBL/GenBank/DDBJ databases">
        <title>Alkalibaculum tamaniensis sp.nov., a new alkaliphilic acetogen, isolated on methoxylated aromatics from a mud volcano.</title>
        <authorList>
            <person name="Khomyakova M.A."/>
            <person name="Merkel A.Y."/>
            <person name="Bonch-Osmolovskaya E.A."/>
            <person name="Slobodkin A.I."/>
        </authorList>
    </citation>
    <scope>NUCLEOTIDE SEQUENCE [LARGE SCALE GENOMIC DNA]</scope>
    <source>
        <strain evidence="2 3">M08DMB</strain>
    </source>
</reference>
<sequence length="621" mass="68608">MKIKASSEKEAIEIAKTKMTLLDGNYTIKTIQSPKKKWLSKNMGVYEISLLDNDPAINEPQQRQEPALQYDESSSYVSIKDGKITVHNPSEDDNSPLLYVNNEHVTLTVNDKVVSSRIALKENDIIDITFHHIEPINHVTLSFSEDRMVATLNVVHKKGKTFYLKDIEKTNHGFIEVGFNEIAPQEITVQQCLDLLENANIKENFIDLDSIKTFVSDSNSSSLIVARGIELVQSQPAEVTYSPSLLEKTITDGMEPIVNKGEVLAHKKQAAIMGTVGVTLTGQEVKPKNVKDIILQAGEGAYLDEDDTKVISSIKGRPYLKKGIITVVPVLYVNGDLSKEMGNINFEGDVVAKGNVLDEISIRATGNIEIAGSAYNAEIFAENSVQIHGKAISCKIQAGIEQSKLYLASPYFIEINQNIMTMIRKIKANTSNNPQDKINIICQYKESIENKIKSINELSSLLDKNDCFKIDNLIKNLKNSLIQISLLKEVGFKMLLSFYNELAEFLDEIVVLPEETINLTIAYAQSCDLNSCGDIIITGKGSYQTNMVAQNEINYTNPVGVVKGGTIIAGSKIKAGIVGTTGEIYTECKVLKEDGIVEGNFYPGAVVYINNVKQDIVTIRN</sequence>
<dbReference type="EMBL" id="WHNX01000010">
    <property type="protein sequence ID" value="MPW25755.1"/>
    <property type="molecule type" value="Genomic_DNA"/>
</dbReference>
<keyword evidence="3" id="KW-1185">Reference proteome</keyword>
<name>A0A6A7K8S3_9FIRM</name>